<dbReference type="PROSITE" id="PS50041">
    <property type="entry name" value="C_TYPE_LECTIN_2"/>
    <property type="match status" value="1"/>
</dbReference>
<dbReference type="Gene3D" id="3.50.4.10">
    <property type="entry name" value="Hepatocyte Growth Factor"/>
    <property type="match status" value="1"/>
</dbReference>
<reference evidence="4" key="1">
    <citation type="submission" date="2022-11" db="EMBL/GenBank/DDBJ databases">
        <title>Centuries of genome instability and evolution in soft-shell clam transmissible cancer (bioRxiv).</title>
        <authorList>
            <person name="Hart S.F.M."/>
            <person name="Yonemitsu M.A."/>
            <person name="Giersch R.M."/>
            <person name="Beal B.F."/>
            <person name="Arriagada G."/>
            <person name="Davis B.W."/>
            <person name="Ostrander E.A."/>
            <person name="Goff S.P."/>
            <person name="Metzger M.J."/>
        </authorList>
    </citation>
    <scope>NUCLEOTIDE SEQUENCE</scope>
    <source>
        <strain evidence="4">MELC-2E11</strain>
        <tissue evidence="4">Siphon/mantle</tissue>
    </source>
</reference>
<dbReference type="InterPro" id="IPR003609">
    <property type="entry name" value="Pan_app"/>
</dbReference>
<keyword evidence="1" id="KW-1015">Disulfide bond</keyword>
<organism evidence="4 5">
    <name type="scientific">Mya arenaria</name>
    <name type="common">Soft-shell clam</name>
    <dbReference type="NCBI Taxonomy" id="6604"/>
    <lineage>
        <taxon>Eukaryota</taxon>
        <taxon>Metazoa</taxon>
        <taxon>Spiralia</taxon>
        <taxon>Lophotrochozoa</taxon>
        <taxon>Mollusca</taxon>
        <taxon>Bivalvia</taxon>
        <taxon>Autobranchia</taxon>
        <taxon>Heteroconchia</taxon>
        <taxon>Euheterodonta</taxon>
        <taxon>Imparidentia</taxon>
        <taxon>Neoheterodontei</taxon>
        <taxon>Myida</taxon>
        <taxon>Myoidea</taxon>
        <taxon>Myidae</taxon>
        <taxon>Mya</taxon>
    </lineage>
</organism>
<dbReference type="InterPro" id="IPR016186">
    <property type="entry name" value="C-type_lectin-like/link_sf"/>
</dbReference>
<dbReference type="Gene3D" id="3.10.100.10">
    <property type="entry name" value="Mannose-Binding Protein A, subunit A"/>
    <property type="match status" value="1"/>
</dbReference>
<dbReference type="EMBL" id="CP111026">
    <property type="protein sequence ID" value="WAR27593.1"/>
    <property type="molecule type" value="Genomic_DNA"/>
</dbReference>
<feature type="domain" description="C-type lectin" evidence="3">
    <location>
        <begin position="125"/>
        <end position="236"/>
    </location>
</feature>
<dbReference type="SUPFAM" id="SSF56436">
    <property type="entry name" value="C-type lectin-like"/>
    <property type="match status" value="1"/>
</dbReference>
<dbReference type="Pfam" id="PF00024">
    <property type="entry name" value="PAN_1"/>
    <property type="match status" value="1"/>
</dbReference>
<dbReference type="PANTHER" id="PTHR22802:SF396">
    <property type="entry name" value="C-TYPE LECTIN DOMAIN-CONTAINING PROTEIN"/>
    <property type="match status" value="1"/>
</dbReference>
<protein>
    <submittedName>
        <fullName evidence="4">ISP2-like protein</fullName>
    </submittedName>
</protein>
<keyword evidence="5" id="KW-1185">Reference proteome</keyword>
<name>A0ABY7G370_MYAAR</name>
<dbReference type="CDD" id="cd00037">
    <property type="entry name" value="CLECT"/>
    <property type="match status" value="1"/>
</dbReference>
<evidence type="ECO:0000313" key="4">
    <source>
        <dbReference type="EMBL" id="WAR27593.1"/>
    </source>
</evidence>
<proteinExistence type="predicted"/>
<evidence type="ECO:0000259" key="3">
    <source>
        <dbReference type="PROSITE" id="PS50041"/>
    </source>
</evidence>
<dbReference type="Proteomes" id="UP001164746">
    <property type="component" value="Chromosome 15"/>
</dbReference>
<accession>A0ABY7G370</accession>
<dbReference type="SMART" id="SM00034">
    <property type="entry name" value="CLECT"/>
    <property type="match status" value="1"/>
</dbReference>
<dbReference type="InterPro" id="IPR018378">
    <property type="entry name" value="C-type_lectin_CS"/>
</dbReference>
<gene>
    <name evidence="4" type="ORF">MAR_013297</name>
</gene>
<feature type="chain" id="PRO_5046015546" evidence="2">
    <location>
        <begin position="31"/>
        <end position="239"/>
    </location>
</feature>
<dbReference type="InterPro" id="IPR001304">
    <property type="entry name" value="C-type_lectin-like"/>
</dbReference>
<feature type="signal peptide" evidence="2">
    <location>
        <begin position="1"/>
        <end position="30"/>
    </location>
</feature>
<dbReference type="SUPFAM" id="SSF57414">
    <property type="entry name" value="Hairpin loop containing domain-like"/>
    <property type="match status" value="1"/>
</dbReference>
<dbReference type="PROSITE" id="PS00615">
    <property type="entry name" value="C_TYPE_LECTIN_1"/>
    <property type="match status" value="1"/>
</dbReference>
<dbReference type="InterPro" id="IPR016187">
    <property type="entry name" value="CTDL_fold"/>
</dbReference>
<sequence>MLLVALKKDVNMKAALFCLSLLQLWTSTNGEISTHEYQRYTDSSEITGTSIAKTTARSLVRCTTLCAQHEEDDERCHAARYHGETRACELISRSSTGTERWLNDGSWTIVASQDAEVCGDGWHCNEGSSYFVSDEPSDWFTARDRCMDVGATLASIKDQTENTYLKDLLKTYGSNFYWLGGSRASPKNPWLWETGEAWGYEDWEYLKTYLCMGIWVISYNGWHDWDCMHAYRYVCEKIA</sequence>
<dbReference type="PANTHER" id="PTHR22802">
    <property type="entry name" value="C-TYPE LECTIN SUPERFAMILY MEMBER"/>
    <property type="match status" value="1"/>
</dbReference>
<keyword evidence="2" id="KW-0732">Signal</keyword>
<dbReference type="InterPro" id="IPR051004">
    <property type="entry name" value="DC-SIGN_domain-containing"/>
</dbReference>
<evidence type="ECO:0000256" key="2">
    <source>
        <dbReference type="SAM" id="SignalP"/>
    </source>
</evidence>
<dbReference type="Pfam" id="PF00059">
    <property type="entry name" value="Lectin_C"/>
    <property type="match status" value="1"/>
</dbReference>
<evidence type="ECO:0000256" key="1">
    <source>
        <dbReference type="ARBA" id="ARBA00023157"/>
    </source>
</evidence>
<evidence type="ECO:0000313" key="5">
    <source>
        <dbReference type="Proteomes" id="UP001164746"/>
    </source>
</evidence>